<dbReference type="AlphaFoldDB" id="A0A385SUR0"/>
<evidence type="ECO:0000313" key="1">
    <source>
        <dbReference type="EMBL" id="AYB33867.1"/>
    </source>
</evidence>
<evidence type="ECO:0000313" key="2">
    <source>
        <dbReference type="Proteomes" id="UP000266183"/>
    </source>
</evidence>
<proteinExistence type="predicted"/>
<accession>A0A385SUR0</accession>
<reference evidence="2" key="1">
    <citation type="submission" date="2018-09" db="EMBL/GenBank/DDBJ databases">
        <title>Chryseolinea sp. KIS68-18 isolated from soil.</title>
        <authorList>
            <person name="Weon H.-Y."/>
            <person name="Kwon S.-W."/>
            <person name="Lee S.A."/>
        </authorList>
    </citation>
    <scope>NUCLEOTIDE SEQUENCE [LARGE SCALE GENOMIC DNA]</scope>
    <source>
        <strain evidence="2">KIS68-18</strain>
    </source>
</reference>
<protein>
    <submittedName>
        <fullName evidence="1">Uncharacterized protein</fullName>
    </submittedName>
</protein>
<dbReference type="EMBL" id="CP032382">
    <property type="protein sequence ID" value="AYB33867.1"/>
    <property type="molecule type" value="Genomic_DNA"/>
</dbReference>
<sequence length="113" mass="13619">MNPMEDIKHTRWTDETIAELILKVRNDLLKDFLDDRFLKVYVNEQFKIRELSHIAVEFIRKDLKELLQTPVDMNHYRSLITHIRETDTASLSEGNEQLFYADVEKVLKRHIYE</sequence>
<gene>
    <name evidence="1" type="ORF">D4L85_26265</name>
</gene>
<dbReference type="KEGG" id="chk:D4L85_26265"/>
<organism evidence="1 2">
    <name type="scientific">Chryseolinea soli</name>
    <dbReference type="NCBI Taxonomy" id="2321403"/>
    <lineage>
        <taxon>Bacteria</taxon>
        <taxon>Pseudomonadati</taxon>
        <taxon>Bacteroidota</taxon>
        <taxon>Cytophagia</taxon>
        <taxon>Cytophagales</taxon>
        <taxon>Fulvivirgaceae</taxon>
        <taxon>Chryseolinea</taxon>
    </lineage>
</organism>
<name>A0A385SUR0_9BACT</name>
<keyword evidence="2" id="KW-1185">Reference proteome</keyword>
<dbReference type="Proteomes" id="UP000266183">
    <property type="component" value="Chromosome"/>
</dbReference>